<dbReference type="PROSITE" id="PS50828">
    <property type="entry name" value="SMR"/>
    <property type="match status" value="1"/>
</dbReference>
<dbReference type="NCBIfam" id="TIGR01069">
    <property type="entry name" value="mutS2"/>
    <property type="match status" value="1"/>
</dbReference>
<evidence type="ECO:0000256" key="3">
    <source>
        <dbReference type="ARBA" id="ARBA00022741"/>
    </source>
</evidence>
<gene>
    <name evidence="8" type="primary">mutS2</name>
    <name evidence="8" type="synonym">rqcU</name>
    <name evidence="9" type="ORF">D4A81_12620</name>
</gene>
<dbReference type="CDD" id="cd03280">
    <property type="entry name" value="ABC_MutS2"/>
    <property type="match status" value="1"/>
</dbReference>
<keyword evidence="8 9" id="KW-0255">Endonuclease</keyword>
<dbReference type="GO" id="GO:0045910">
    <property type="term" value="P:negative regulation of DNA recombination"/>
    <property type="evidence" value="ECO:0007669"/>
    <property type="project" value="InterPro"/>
</dbReference>
<dbReference type="RefSeq" id="WP_111525128.1">
    <property type="nucleotide sequence ID" value="NZ_CP032364.1"/>
</dbReference>
<dbReference type="SMART" id="SM00534">
    <property type="entry name" value="MUTSac"/>
    <property type="match status" value="1"/>
</dbReference>
<comment type="function">
    <text evidence="8">Acts as a ribosome collision sensor, splitting the ribosome into its 2 subunits. Detects stalled/collided 70S ribosomes which it binds and splits by an ATP-hydrolysis driven conformational change. Acts upstream of the ribosome quality control system (RQC), a ribosome-associated complex that mediates the extraction of incompletely synthesized nascent chains from stalled ribosomes and their subsequent degradation. Probably generates substrates for RQC.</text>
</comment>
<dbReference type="InterPro" id="IPR046893">
    <property type="entry name" value="MSSS"/>
</dbReference>
<dbReference type="GO" id="GO:0043023">
    <property type="term" value="F:ribosomal large subunit binding"/>
    <property type="evidence" value="ECO:0007669"/>
    <property type="project" value="UniProtKB-UniRule"/>
</dbReference>
<keyword evidence="4 8" id="KW-0378">Hydrolase</keyword>
<dbReference type="PANTHER" id="PTHR48466:SF2">
    <property type="entry name" value="OS10G0509000 PROTEIN"/>
    <property type="match status" value="1"/>
</dbReference>
<keyword evidence="5 8" id="KW-0067">ATP-binding</keyword>
<evidence type="ECO:0000256" key="2">
    <source>
        <dbReference type="ARBA" id="ARBA00022730"/>
    </source>
</evidence>
<dbReference type="InterPro" id="IPR002625">
    <property type="entry name" value="Smr_dom"/>
</dbReference>
<evidence type="ECO:0000256" key="8">
    <source>
        <dbReference type="HAMAP-Rule" id="MF_00092"/>
    </source>
</evidence>
<dbReference type="AlphaFoldDB" id="A0A385Q2Z9"/>
<proteinExistence type="inferred from homology"/>
<dbReference type="OrthoDB" id="9808166at2"/>
<dbReference type="GO" id="GO:0005524">
    <property type="term" value="F:ATP binding"/>
    <property type="evidence" value="ECO:0007669"/>
    <property type="project" value="UniProtKB-UniRule"/>
</dbReference>
<evidence type="ECO:0000256" key="6">
    <source>
        <dbReference type="ARBA" id="ARBA00022884"/>
    </source>
</evidence>
<dbReference type="Gene3D" id="3.40.50.300">
    <property type="entry name" value="P-loop containing nucleotide triphosphate hydrolases"/>
    <property type="match status" value="1"/>
</dbReference>
<dbReference type="HAMAP" id="MF_00092">
    <property type="entry name" value="MutS2"/>
    <property type="match status" value="1"/>
</dbReference>
<dbReference type="PANTHER" id="PTHR48466">
    <property type="entry name" value="OS10G0509000 PROTEIN-RELATED"/>
    <property type="match status" value="1"/>
</dbReference>
<reference evidence="9 10" key="1">
    <citation type="submission" date="2018-09" db="EMBL/GenBank/DDBJ databases">
        <title>Genome sequencing of Lachnoanaerobaculum umeaense DSM 23576.</title>
        <authorList>
            <person name="Kook J.-K."/>
            <person name="Park S.-N."/>
            <person name="Lim Y.K."/>
        </authorList>
    </citation>
    <scope>NUCLEOTIDE SEQUENCE [LARGE SCALE GENOMIC DNA]</scope>
    <source>
        <strain evidence="10">DSM 23576 \ CCUG 58757</strain>
    </source>
</reference>
<name>A0A385Q2Z9_9FIRM</name>
<dbReference type="Pfam" id="PF01713">
    <property type="entry name" value="Smr"/>
    <property type="match status" value="1"/>
</dbReference>
<dbReference type="Gene3D" id="3.30.1370.110">
    <property type="match status" value="1"/>
</dbReference>
<dbReference type="Pfam" id="PF00488">
    <property type="entry name" value="MutS_V"/>
    <property type="match status" value="1"/>
</dbReference>
<evidence type="ECO:0000256" key="5">
    <source>
        <dbReference type="ARBA" id="ARBA00022840"/>
    </source>
</evidence>
<dbReference type="GO" id="GO:0140664">
    <property type="term" value="F:ATP-dependent DNA damage sensor activity"/>
    <property type="evidence" value="ECO:0007669"/>
    <property type="project" value="InterPro"/>
</dbReference>
<dbReference type="GO" id="GO:0016887">
    <property type="term" value="F:ATP hydrolysis activity"/>
    <property type="evidence" value="ECO:0007669"/>
    <property type="project" value="InterPro"/>
</dbReference>
<dbReference type="PROSITE" id="PS00486">
    <property type="entry name" value="DNA_MISMATCH_REPAIR_2"/>
    <property type="match status" value="1"/>
</dbReference>
<evidence type="ECO:0000313" key="10">
    <source>
        <dbReference type="Proteomes" id="UP000265562"/>
    </source>
</evidence>
<evidence type="ECO:0000256" key="7">
    <source>
        <dbReference type="ARBA" id="ARBA00023125"/>
    </source>
</evidence>
<dbReference type="Proteomes" id="UP000265562">
    <property type="component" value="Chromosome"/>
</dbReference>
<keyword evidence="10" id="KW-1185">Reference proteome</keyword>
<keyword evidence="6 8" id="KW-0694">RNA-binding</keyword>
<dbReference type="InterPro" id="IPR007696">
    <property type="entry name" value="DNA_mismatch_repair_MutS_core"/>
</dbReference>
<dbReference type="InterPro" id="IPR036063">
    <property type="entry name" value="Smr_dom_sf"/>
</dbReference>
<dbReference type="SUPFAM" id="SSF48334">
    <property type="entry name" value="DNA repair protein MutS, domain III"/>
    <property type="match status" value="1"/>
</dbReference>
<keyword evidence="3 8" id="KW-0547">Nucleotide-binding</keyword>
<dbReference type="SUPFAM" id="SSF52540">
    <property type="entry name" value="P-loop containing nucleoside triphosphate hydrolases"/>
    <property type="match status" value="1"/>
</dbReference>
<dbReference type="InterPro" id="IPR045076">
    <property type="entry name" value="MutS"/>
</dbReference>
<dbReference type="SUPFAM" id="SSF69989">
    <property type="entry name" value="C-terminal domain of PLC-beta"/>
    <property type="match status" value="1"/>
</dbReference>
<dbReference type="EC" id="3.6.4.-" evidence="8"/>
<dbReference type="GO" id="GO:0030983">
    <property type="term" value="F:mismatched DNA binding"/>
    <property type="evidence" value="ECO:0007669"/>
    <property type="project" value="InterPro"/>
</dbReference>
<dbReference type="EMBL" id="CP032364">
    <property type="protein sequence ID" value="AYB00703.1"/>
    <property type="molecule type" value="Genomic_DNA"/>
</dbReference>
<dbReference type="KEGG" id="lua:D4A81_12620"/>
<dbReference type="GO" id="GO:0072344">
    <property type="term" value="P:rescue of stalled ribosome"/>
    <property type="evidence" value="ECO:0007669"/>
    <property type="project" value="UniProtKB-UniRule"/>
</dbReference>
<keyword evidence="1 8" id="KW-0540">Nuclease</keyword>
<comment type="function">
    <text evidence="8">Endonuclease that is involved in the suppression of homologous recombination and thus may have a key role in the control of bacterial genetic diversity.</text>
</comment>
<dbReference type="FunFam" id="3.40.50.300:FF:000830">
    <property type="entry name" value="Endonuclease MutS2"/>
    <property type="match status" value="1"/>
</dbReference>
<dbReference type="SMART" id="SM00463">
    <property type="entry name" value="SMR"/>
    <property type="match status" value="1"/>
</dbReference>
<organism evidence="9 10">
    <name type="scientific">Lachnoanaerobaculum umeaense</name>
    <dbReference type="NCBI Taxonomy" id="617123"/>
    <lineage>
        <taxon>Bacteria</taxon>
        <taxon>Bacillati</taxon>
        <taxon>Bacillota</taxon>
        <taxon>Clostridia</taxon>
        <taxon>Lachnospirales</taxon>
        <taxon>Lachnospiraceae</taxon>
        <taxon>Lachnoanaerobaculum</taxon>
    </lineage>
</organism>
<dbReference type="InterPro" id="IPR036187">
    <property type="entry name" value="DNA_mismatch_repair_MutS_sf"/>
</dbReference>
<dbReference type="InterPro" id="IPR005747">
    <property type="entry name" value="MutS2"/>
</dbReference>
<keyword evidence="2 8" id="KW-0699">rRNA-binding</keyword>
<dbReference type="Pfam" id="PF20297">
    <property type="entry name" value="MSSS"/>
    <property type="match status" value="1"/>
</dbReference>
<comment type="similarity">
    <text evidence="8">Belongs to the DNA mismatch repair MutS family. MutS2 subfamily.</text>
</comment>
<dbReference type="PIRSF" id="PIRSF005814">
    <property type="entry name" value="MutS_YshD"/>
    <property type="match status" value="1"/>
</dbReference>
<comment type="subunit">
    <text evidence="8">Homodimer. Binds to stalled ribosomes, contacting rRNA.</text>
</comment>
<evidence type="ECO:0000313" key="9">
    <source>
        <dbReference type="EMBL" id="AYB00703.1"/>
    </source>
</evidence>
<evidence type="ECO:0000256" key="1">
    <source>
        <dbReference type="ARBA" id="ARBA00022722"/>
    </source>
</evidence>
<dbReference type="EC" id="3.1.-.-" evidence="8"/>
<protein>
    <recommendedName>
        <fullName evidence="8">Endonuclease MutS2</fullName>
        <ecNumber evidence="8">3.1.-.-</ecNumber>
    </recommendedName>
    <alternativeName>
        <fullName evidence="8">Ribosome-associated protein quality control-upstream factor</fullName>
        <shortName evidence="8">RQC-upstream factor</shortName>
        <shortName evidence="8">RqcU</shortName>
        <ecNumber evidence="8">3.6.4.-</ecNumber>
    </alternativeName>
</protein>
<dbReference type="InterPro" id="IPR027417">
    <property type="entry name" value="P-loop_NTPase"/>
</dbReference>
<evidence type="ECO:0000256" key="4">
    <source>
        <dbReference type="ARBA" id="ARBA00022801"/>
    </source>
</evidence>
<dbReference type="GO" id="GO:0004519">
    <property type="term" value="F:endonuclease activity"/>
    <property type="evidence" value="ECO:0007669"/>
    <property type="project" value="UniProtKB-UniRule"/>
</dbReference>
<dbReference type="InterPro" id="IPR000432">
    <property type="entry name" value="DNA_mismatch_repair_MutS_C"/>
</dbReference>
<feature type="binding site" evidence="8">
    <location>
        <begin position="331"/>
        <end position="338"/>
    </location>
    <ligand>
        <name>ATP</name>
        <dbReference type="ChEBI" id="CHEBI:30616"/>
    </ligand>
</feature>
<dbReference type="SMART" id="SM00533">
    <property type="entry name" value="MUTSd"/>
    <property type="match status" value="1"/>
</dbReference>
<dbReference type="GO" id="GO:0006298">
    <property type="term" value="P:mismatch repair"/>
    <property type="evidence" value="ECO:0007669"/>
    <property type="project" value="InterPro"/>
</dbReference>
<keyword evidence="7 8" id="KW-0238">DNA-binding</keyword>
<accession>A0A385Q2Z9</accession>
<sequence>MNKKTLKILEYEKIINNLVDMASSEPAKKLCAKLKPSTDINEIQKNQGYTTAALDRIRLKGNLLLSEIKDISDSLKRLEIGSSLSQPELMKILSILNAVSKAISYGLHPDEEEYDVLEEHFRSLYDIKDLKKELSRCIISEEIMADNASPELSHIRRKIKQINSKMHTELNNILNAHREYLMDAVITQRDGAYCLPIKSEYKNKVSGVVHDQSSTGSTVFIEPIAVIKMNNELKSLFMDEKKEIEKILENLSLLAALYIEPLRENAKTLIFLDFVYAKANLSKKMNASEPKFNSKHYINIKEGRHPLLDSKKVVPINISIGDNYDLLIITGPNTGGKTVSLKTVGLFTLMGQSGLHIPAFEGSELSVFNDVFADIGDEQSIEQSLSTFSGHMKNIVYILNHADANSLCLFDELCAGTDPTEGAALAISILSFLHRMQSRCIATTHYSELKVFALNEPGVENASCEFDVATLSPTYRILIGVPGKSNAFAIAGKLGLPDYIISEADNHLEKDAKDFEDLLTRLENDRQIIEKDKLSIQKYKREIESLKRHYDKQEENLTQKKEKILEEAREAAKKILEEAKETADDTIKNINKIASGAGLGSALEEQRTRLRESINKNTKTIGIQQTKNKVKKPKELKLGDSVHVISLNLDGIVSSLPNQSGNFFVQMGILRSQVNISDVALVEEPDNKPKTKTRTRSSSMVKSATISTEINVIGKNVDEACSELDKYLDDALLAHLPGVRIIHGRGTGALQKGIHAYLKRQSFVKSYSLADFNEGGNAVTIVRFK</sequence>
<dbReference type="GO" id="GO:0019843">
    <property type="term" value="F:rRNA binding"/>
    <property type="evidence" value="ECO:0007669"/>
    <property type="project" value="UniProtKB-UniRule"/>
</dbReference>